<evidence type="ECO:0000313" key="3">
    <source>
        <dbReference type="Proteomes" id="UP000187283"/>
    </source>
</evidence>
<dbReference type="PANTHER" id="PTHR33066:SF2">
    <property type="entry name" value="FILAGGRIN-2-LIKE"/>
    <property type="match status" value="1"/>
</dbReference>
<dbReference type="EMBL" id="LSSN01000612">
    <property type="protein sequence ID" value="OMJ23068.1"/>
    <property type="molecule type" value="Genomic_DNA"/>
</dbReference>
<dbReference type="OrthoDB" id="5554911at2759"/>
<feature type="non-terminal residue" evidence="2">
    <location>
        <position position="956"/>
    </location>
</feature>
<feature type="compositionally biased region" description="Basic and acidic residues" evidence="1">
    <location>
        <begin position="324"/>
        <end position="335"/>
    </location>
</feature>
<proteinExistence type="predicted"/>
<evidence type="ECO:0000256" key="1">
    <source>
        <dbReference type="SAM" id="MobiDB-lite"/>
    </source>
</evidence>
<feature type="compositionally biased region" description="Polar residues" evidence="1">
    <location>
        <begin position="368"/>
        <end position="387"/>
    </location>
</feature>
<protein>
    <submittedName>
        <fullName evidence="2">Uncharacterized protein</fullName>
    </submittedName>
</protein>
<feature type="compositionally biased region" description="Basic residues" evidence="1">
    <location>
        <begin position="233"/>
        <end position="244"/>
    </location>
</feature>
<feature type="compositionally biased region" description="Polar residues" evidence="1">
    <location>
        <begin position="245"/>
        <end position="259"/>
    </location>
</feature>
<feature type="region of interest" description="Disordered" evidence="1">
    <location>
        <begin position="233"/>
        <end position="387"/>
    </location>
</feature>
<feature type="compositionally biased region" description="Polar residues" evidence="1">
    <location>
        <begin position="305"/>
        <end position="323"/>
    </location>
</feature>
<keyword evidence="3" id="KW-1185">Reference proteome</keyword>
<organism evidence="2 3">
    <name type="scientific">Smittium culicis</name>
    <dbReference type="NCBI Taxonomy" id="133412"/>
    <lineage>
        <taxon>Eukaryota</taxon>
        <taxon>Fungi</taxon>
        <taxon>Fungi incertae sedis</taxon>
        <taxon>Zoopagomycota</taxon>
        <taxon>Kickxellomycotina</taxon>
        <taxon>Harpellomycetes</taxon>
        <taxon>Harpellales</taxon>
        <taxon>Legeriomycetaceae</taxon>
        <taxon>Smittium</taxon>
    </lineage>
</organism>
<dbReference type="PANTHER" id="PTHR33066">
    <property type="entry name" value="INTEGRASE_SAM-LIKE_N DOMAIN-CONTAINING PROTEIN"/>
    <property type="match status" value="1"/>
</dbReference>
<dbReference type="Proteomes" id="UP000187283">
    <property type="component" value="Unassembled WGS sequence"/>
</dbReference>
<evidence type="ECO:0000313" key="2">
    <source>
        <dbReference type="EMBL" id="OMJ23068.1"/>
    </source>
</evidence>
<gene>
    <name evidence="2" type="ORF">AYI70_g2491</name>
</gene>
<feature type="compositionally biased region" description="Basic and acidic residues" evidence="1">
    <location>
        <begin position="500"/>
        <end position="513"/>
    </location>
</feature>
<feature type="compositionally biased region" description="Basic and acidic residues" evidence="1">
    <location>
        <begin position="520"/>
        <end position="555"/>
    </location>
</feature>
<feature type="region of interest" description="Disordered" evidence="1">
    <location>
        <begin position="500"/>
        <end position="555"/>
    </location>
</feature>
<dbReference type="AlphaFoldDB" id="A0A1R1Y862"/>
<accession>A0A1R1Y862</accession>
<comment type="caution">
    <text evidence="2">The sequence shown here is derived from an EMBL/GenBank/DDBJ whole genome shotgun (WGS) entry which is preliminary data.</text>
</comment>
<name>A0A1R1Y862_9FUNG</name>
<sequence length="956" mass="107686">MSQDGTNIQDTTPAPEWAMELLRRIAHLEAQNTPMLENSEDSIDFDVDGDGDNYIVDKPPPRDLQLYPELTNALPGISQDFFKSPITDSERRKFLGCCPRNTGMVYDPPSLNEMGISSEFKKEDSKLQDIQYRISGLTRPIDYFVHNLLQDQNSLNTANTIEFAGLMRILLSDLASQVTQIRMDNAYKASKIPGKAPQILPSTAKPLFEPKEFVEHITASQALSKAVFATKPRNRKGFNTRKWNKQTSGYQNQQEQTQEYHPVQHKPESQTNGNGYNGNSRSRPFVQRGRGKKSDYTGGLPDPSSDPTTDGSQKCTKVETNSVKPREPGRNRERNNGPPSKKGHRRNFSSEARIFLKNVHRSQEIRRTSTSAQSKTVKPIPTSDSFQNGELKHRLQINKEKGLDDEHRPIGRFPTCPDTKILPEITKLQLEISKLSIPGPTIWAITEPFSIHKDPSPGFKMGKTERNPNKFLFRRPNNSSLFKRGIYSVHESGVEKIEETGIPYKHGEVEHESFSVNSPPRDENKLTSNEPRDTKGKSKGPEKRSRQTNKEREVKYSKSCLLLRKSSGYGSGPLAWSIDDKKTPRVEKFISCREERLELNSGIDKPGFGKSNLVERQSTGLEWKVISTRDPGGRNIHRRERLELGDCSGGQALLRPLETTQDFTGNKCERTVSHSLCIEASRDTGKECISTLRQQDLNSICEEARGDSIAKPSESIGGSMATLYIDGDETPTELCSVDIEPGGCSFETDCSNRMVIVKKCLQKDREGIRKARCGYVCDPKEHAASNFRQLEAESGSFNGKCIQPFMENMEAAILLPSLEFNTSNNPKSSSRKDDNYTGNSWMEDGGMVSRYFENVSTGSCKNIVHGNYTRSIKRKISDAEKQGLVFDSVEDKRIRFKKLGLKDSATSLLLENPFIANKNLKYSFIQKKFISWRSDNNMLNVSVTPIDIINFLEYGR</sequence>
<reference evidence="2 3" key="1">
    <citation type="submission" date="2017-01" db="EMBL/GenBank/DDBJ databases">
        <authorList>
            <person name="Mah S.A."/>
            <person name="Swanson W.J."/>
            <person name="Moy G.W."/>
            <person name="Vacquier V.D."/>
        </authorList>
    </citation>
    <scope>NUCLEOTIDE SEQUENCE [LARGE SCALE GENOMIC DNA]</scope>
    <source>
        <strain evidence="2 3">GSMNP</strain>
    </source>
</reference>